<dbReference type="SUPFAM" id="SSF48403">
    <property type="entry name" value="Ankyrin repeat"/>
    <property type="match status" value="1"/>
</dbReference>
<dbReference type="EMBL" id="BLLK01000025">
    <property type="protein sequence ID" value="GFH48019.1"/>
    <property type="molecule type" value="Genomic_DNA"/>
</dbReference>
<dbReference type="Proteomes" id="UP001054902">
    <property type="component" value="Unassembled WGS sequence"/>
</dbReference>
<name>A0AAD3H2Z8_9STRA</name>
<feature type="region of interest" description="Disordered" evidence="3">
    <location>
        <begin position="1020"/>
        <end position="1047"/>
    </location>
</feature>
<feature type="compositionally biased region" description="Polar residues" evidence="3">
    <location>
        <begin position="121"/>
        <end position="164"/>
    </location>
</feature>
<feature type="coiled-coil region" evidence="2">
    <location>
        <begin position="1108"/>
        <end position="1152"/>
    </location>
</feature>
<feature type="compositionally biased region" description="Basic and acidic residues" evidence="3">
    <location>
        <begin position="892"/>
        <end position="902"/>
    </location>
</feature>
<keyword evidence="2" id="KW-0175">Coiled coil</keyword>
<feature type="region of interest" description="Disordered" evidence="3">
    <location>
        <begin position="695"/>
        <end position="726"/>
    </location>
</feature>
<evidence type="ECO:0000256" key="2">
    <source>
        <dbReference type="SAM" id="Coils"/>
    </source>
</evidence>
<dbReference type="InterPro" id="IPR002110">
    <property type="entry name" value="Ankyrin_rpt"/>
</dbReference>
<feature type="compositionally biased region" description="Polar residues" evidence="3">
    <location>
        <begin position="186"/>
        <end position="211"/>
    </location>
</feature>
<proteinExistence type="predicted"/>
<feature type="compositionally biased region" description="Basic and acidic residues" evidence="3">
    <location>
        <begin position="707"/>
        <end position="726"/>
    </location>
</feature>
<dbReference type="PROSITE" id="PS50297">
    <property type="entry name" value="ANK_REP_REGION"/>
    <property type="match status" value="1"/>
</dbReference>
<evidence type="ECO:0000256" key="1">
    <source>
        <dbReference type="PROSITE-ProRule" id="PRU00023"/>
    </source>
</evidence>
<reference evidence="4 5" key="1">
    <citation type="journal article" date="2021" name="Sci. Rep.">
        <title>The genome of the diatom Chaetoceros tenuissimus carries an ancient integrated fragment of an extant virus.</title>
        <authorList>
            <person name="Hongo Y."/>
            <person name="Kimura K."/>
            <person name="Takaki Y."/>
            <person name="Yoshida Y."/>
            <person name="Baba S."/>
            <person name="Kobayashi G."/>
            <person name="Nagasaki K."/>
            <person name="Hano T."/>
            <person name="Tomaru Y."/>
        </authorList>
    </citation>
    <scope>NUCLEOTIDE SEQUENCE [LARGE SCALE GENOMIC DNA]</scope>
    <source>
        <strain evidence="4 5">NIES-3715</strain>
    </source>
</reference>
<dbReference type="InterPro" id="IPR036770">
    <property type="entry name" value="Ankyrin_rpt-contain_sf"/>
</dbReference>
<feature type="repeat" description="ANK" evidence="1">
    <location>
        <begin position="1224"/>
        <end position="1256"/>
    </location>
</feature>
<feature type="compositionally biased region" description="Acidic residues" evidence="3">
    <location>
        <begin position="11"/>
        <end position="25"/>
    </location>
</feature>
<evidence type="ECO:0000256" key="3">
    <source>
        <dbReference type="SAM" id="MobiDB-lite"/>
    </source>
</evidence>
<accession>A0AAD3H2Z8</accession>
<feature type="region of interest" description="Disordered" evidence="3">
    <location>
        <begin position="1"/>
        <end position="235"/>
    </location>
</feature>
<dbReference type="Gene3D" id="1.25.40.20">
    <property type="entry name" value="Ankyrin repeat-containing domain"/>
    <property type="match status" value="1"/>
</dbReference>
<sequence>MSNSMKSFVPQEDDVDLFSDDEDAKEDQVQQEDTVVQSMDAIPVADMSEKANVPEEDDEDLFSIDSSDDEADLRRSKVDKDSTENNFEQDSDLFSSDSSDDEADLRRSSTSLDISPARLENGSSSMRNEGKSLTSQMKETAQAPLNCNISIESQSPLSNNQEKNSAPELCSVTPPLSTFAPKPGQVMNQEKSKSTIPENDSRSHSISNENSHGTKEISPPPVNDTSSHPHRNRKKVVLTDATKKKRKLVARKTIVSKSRTHQNFCNVGKKVLERKRFRYHDGDVEEIEIPSLQMKKGHGKIAFKSNPQLERKETSSEWFDCVGSRTLQDAGWKKGNFGLYKLKEKTGKVYASKKSFLLIMRDPKIKEIWTKDIEEERKRSLIDYMESDYVRYRLERKFLFQEMVRNTTIPFAGSVSRSSTGAEANQVSNKSTNDVITLNGQEQRTERKSNLNDTGSNVEREKDIPTYLGDESEFLMDAEVFEQVTTKFSSLEISMQRVGFTTTIKCKGEKAKLDEALKEIEKFVKKRISVYNASKLATEDDNLETDVILDSTVDLGFKSTRSDDGIWINTFSEDGQLQSILGKSVRCALIVKMGLMNNGVMKDVKTNNDRNKIGKQALSAFKKSGKDEDKYILARVILRKDENLEDMNVKKIKPHKNGSFVRHRQNQTPYRGKYTYKFSSKSALKVLSKFNSDRSITSQKAKKKTKGTHDSKASPEKTAKTSKISDKSAQNDYNHFCEKTRGVRDIEFGTIGGINKHSIKKYMWTVHKEKHGDSCNPDCSCVLDIGEIVKEVEKKLIEEMQSKIPNWDEIQRKGFSSDFCSKFTPSVQTEFPNDSPEQVLSKLVKMWNQGHMTNKAFGFHCNPSCNCKSAWNDLFRPICKNESTQQTKKRAKEVSKTQEVKAKKPRMHQYGQLKKHQKALQKDVAPQLEDGDQLQKLGQQDRHLPATAKEAIKNSQSNLKSVSKKKPYLGSILDKMPSNQPPQPPPSSFNYFASNMHRRLSTNPTPSIIRRYCDHKLSTPRHREKNDQHHAKRILRSKKHSSSGNKVRFDDSSIEVLEFEKDSSLHIQEIQDENIPRHHILHALFSMNLEDVMRAAKNYDQEFYHRCANLLKDEMKRNKDRIDHLEKDQTLSSSLSTEKETLKESNSNLKNKLIVIKIYLKIEGILLSTLPHLNEDDPSIKNIADPKKAKDSMKDVLRWIENIKEDALKIGIDLDIDASKINEDGESLLHVAVLLGDIDLVKILCEKNAPLRTESKTYKTPLEFAKNLQVSALQKRDFAFAEKYLEIMKILEEKQRRE</sequence>
<keyword evidence="1" id="KW-0040">ANK repeat</keyword>
<comment type="caution">
    <text evidence="4">The sequence shown here is derived from an EMBL/GenBank/DDBJ whole genome shotgun (WGS) entry which is preliminary data.</text>
</comment>
<gene>
    <name evidence="4" type="ORF">CTEN210_04495</name>
</gene>
<evidence type="ECO:0000313" key="4">
    <source>
        <dbReference type="EMBL" id="GFH48019.1"/>
    </source>
</evidence>
<dbReference type="PROSITE" id="PS50088">
    <property type="entry name" value="ANK_REPEAT"/>
    <property type="match status" value="1"/>
</dbReference>
<protein>
    <submittedName>
        <fullName evidence="4">Uncharacterized protein</fullName>
    </submittedName>
</protein>
<feature type="compositionally biased region" description="Basic and acidic residues" evidence="3">
    <location>
        <begin position="72"/>
        <end position="83"/>
    </location>
</feature>
<keyword evidence="5" id="KW-1185">Reference proteome</keyword>
<organism evidence="4 5">
    <name type="scientific">Chaetoceros tenuissimus</name>
    <dbReference type="NCBI Taxonomy" id="426638"/>
    <lineage>
        <taxon>Eukaryota</taxon>
        <taxon>Sar</taxon>
        <taxon>Stramenopiles</taxon>
        <taxon>Ochrophyta</taxon>
        <taxon>Bacillariophyta</taxon>
        <taxon>Coscinodiscophyceae</taxon>
        <taxon>Chaetocerotophycidae</taxon>
        <taxon>Chaetocerotales</taxon>
        <taxon>Chaetocerotaceae</taxon>
        <taxon>Chaetoceros</taxon>
    </lineage>
</organism>
<evidence type="ECO:0000313" key="5">
    <source>
        <dbReference type="Proteomes" id="UP001054902"/>
    </source>
</evidence>
<feature type="compositionally biased region" description="Acidic residues" evidence="3">
    <location>
        <begin position="54"/>
        <end position="71"/>
    </location>
</feature>
<feature type="region of interest" description="Disordered" evidence="3">
    <location>
        <begin position="883"/>
        <end position="923"/>
    </location>
</feature>
<feature type="compositionally biased region" description="Basic residues" evidence="3">
    <location>
        <begin position="903"/>
        <end position="919"/>
    </location>
</feature>
<feature type="compositionally biased region" description="Basic residues" evidence="3">
    <location>
        <begin position="1030"/>
        <end position="1041"/>
    </location>
</feature>